<dbReference type="Proteomes" id="UP001161247">
    <property type="component" value="Chromosome 4"/>
</dbReference>
<keyword evidence="3" id="KW-1185">Reference proteome</keyword>
<accession>A0AAV1D6Z1</accession>
<name>A0AAV1D6Z1_OLDCO</name>
<evidence type="ECO:0000313" key="2">
    <source>
        <dbReference type="EMBL" id="CAI9103056.1"/>
    </source>
</evidence>
<dbReference type="EMBL" id="OX459121">
    <property type="protein sequence ID" value="CAI9103056.1"/>
    <property type="molecule type" value="Genomic_DNA"/>
</dbReference>
<organism evidence="2 3">
    <name type="scientific">Oldenlandia corymbosa var. corymbosa</name>
    <dbReference type="NCBI Taxonomy" id="529605"/>
    <lineage>
        <taxon>Eukaryota</taxon>
        <taxon>Viridiplantae</taxon>
        <taxon>Streptophyta</taxon>
        <taxon>Embryophyta</taxon>
        <taxon>Tracheophyta</taxon>
        <taxon>Spermatophyta</taxon>
        <taxon>Magnoliopsida</taxon>
        <taxon>eudicotyledons</taxon>
        <taxon>Gunneridae</taxon>
        <taxon>Pentapetalae</taxon>
        <taxon>asterids</taxon>
        <taxon>lamiids</taxon>
        <taxon>Gentianales</taxon>
        <taxon>Rubiaceae</taxon>
        <taxon>Rubioideae</taxon>
        <taxon>Spermacoceae</taxon>
        <taxon>Hedyotis-Oldenlandia complex</taxon>
        <taxon>Oldenlandia</taxon>
    </lineage>
</organism>
<sequence length="156" mass="17843">MEQSANFPLKAADLEVIKQEQNPREGKESTTMEKNTCRRESWAAATEKAQEDNPWKKFDVGRMRRSGSNLEFIPPQEIEGRKVCQVQASKRQQGHGGEKIYRPVVIGRMNENIARKQQIWNNMFDQGSTSRNQKGEVVINEKEILQALDPNSGINE</sequence>
<feature type="compositionally biased region" description="Basic and acidic residues" evidence="1">
    <location>
        <begin position="12"/>
        <end position="41"/>
    </location>
</feature>
<feature type="region of interest" description="Disordered" evidence="1">
    <location>
        <begin position="1"/>
        <end position="55"/>
    </location>
</feature>
<evidence type="ECO:0000313" key="3">
    <source>
        <dbReference type="Proteomes" id="UP001161247"/>
    </source>
</evidence>
<dbReference type="AlphaFoldDB" id="A0AAV1D6Z1"/>
<evidence type="ECO:0000256" key="1">
    <source>
        <dbReference type="SAM" id="MobiDB-lite"/>
    </source>
</evidence>
<reference evidence="2" key="1">
    <citation type="submission" date="2023-03" db="EMBL/GenBank/DDBJ databases">
        <authorList>
            <person name="Julca I."/>
        </authorList>
    </citation>
    <scope>NUCLEOTIDE SEQUENCE</scope>
</reference>
<proteinExistence type="predicted"/>
<protein>
    <submittedName>
        <fullName evidence="2">OLC1v1001484C1</fullName>
    </submittedName>
</protein>
<gene>
    <name evidence="2" type="ORF">OLC1_LOCUS12287</name>
</gene>